<dbReference type="InterPro" id="IPR037225">
    <property type="entry name" value="Nuo51_FMN-bd_sf"/>
</dbReference>
<dbReference type="Proteomes" id="UP000813672">
    <property type="component" value="Unassembled WGS sequence"/>
</dbReference>
<dbReference type="CDD" id="cd03082">
    <property type="entry name" value="TRX_Fd_NuoE_W_FDH_beta"/>
    <property type="match status" value="1"/>
</dbReference>
<keyword evidence="4" id="KW-0479">Metal-binding</keyword>
<dbReference type="Pfam" id="PF01257">
    <property type="entry name" value="2Fe-2S_thioredx"/>
    <property type="match status" value="1"/>
</dbReference>
<dbReference type="Pfam" id="PF10531">
    <property type="entry name" value="SLBB"/>
    <property type="match status" value="1"/>
</dbReference>
<keyword evidence="5" id="KW-0408">Iron</keyword>
<dbReference type="InterPro" id="IPR037207">
    <property type="entry name" value="Nuop51_4Fe4S-bd_sf"/>
</dbReference>
<evidence type="ECO:0000256" key="2">
    <source>
        <dbReference type="ARBA" id="ARBA00007523"/>
    </source>
</evidence>
<reference evidence="8" key="1">
    <citation type="journal article" date="2021" name="Environ. Microbiol.">
        <title>Cryptic niche differentiation of novel sediment ecotypes of Rugeria pomeroyi correlates with nitrate respiration.</title>
        <authorList>
            <person name="Lin X."/>
            <person name="McNichol J."/>
            <person name="Chu X."/>
            <person name="Qian Y."/>
            <person name="Luo H."/>
        </authorList>
    </citation>
    <scope>NUCLEOTIDE SEQUENCE</scope>
    <source>
        <strain evidence="8">SZCCDBB064</strain>
    </source>
</reference>
<dbReference type="InterPro" id="IPR001949">
    <property type="entry name" value="NADH-UbQ_OxRdtase_51kDa_CS"/>
</dbReference>
<keyword evidence="3" id="KW-0004">4Fe-4S</keyword>
<gene>
    <name evidence="8" type="ORF">KBY27_04085</name>
</gene>
<dbReference type="EMBL" id="JAGQAF010000002">
    <property type="protein sequence ID" value="MCE8536626.1"/>
    <property type="molecule type" value="Genomic_DNA"/>
</dbReference>
<feature type="domain" description="NADH-ubiquinone oxidoreductase 51kDa subunit iron-sulphur binding" evidence="7">
    <location>
        <begin position="484"/>
        <end position="529"/>
    </location>
</feature>
<dbReference type="FunFam" id="3.40.50.11540:FF:000003">
    <property type="entry name" value="NAD-dependent formate dehydrogenase flavoprotein subunit"/>
    <property type="match status" value="1"/>
</dbReference>
<dbReference type="SUPFAM" id="SSF140490">
    <property type="entry name" value="Nqo1C-terminal domain-like"/>
    <property type="match status" value="1"/>
</dbReference>
<comment type="similarity">
    <text evidence="2">Belongs to the complex I 51 kDa subunit family.</text>
</comment>
<dbReference type="Gene3D" id="3.40.30.10">
    <property type="entry name" value="Glutaredoxin"/>
    <property type="match status" value="1"/>
</dbReference>
<dbReference type="SUPFAM" id="SSF142984">
    <property type="entry name" value="Nqo1 middle domain-like"/>
    <property type="match status" value="1"/>
</dbReference>
<evidence type="ECO:0000256" key="6">
    <source>
        <dbReference type="ARBA" id="ARBA00023014"/>
    </source>
</evidence>
<dbReference type="PROSITE" id="PS00644">
    <property type="entry name" value="COMPLEX1_51K_1"/>
    <property type="match status" value="1"/>
</dbReference>
<comment type="cofactor">
    <cofactor evidence="1">
        <name>FMN</name>
        <dbReference type="ChEBI" id="CHEBI:58210"/>
    </cofactor>
</comment>
<evidence type="ECO:0000256" key="3">
    <source>
        <dbReference type="ARBA" id="ARBA00022485"/>
    </source>
</evidence>
<dbReference type="InterPro" id="IPR011538">
    <property type="entry name" value="Nuo51_FMN-bd"/>
</dbReference>
<evidence type="ECO:0000313" key="8">
    <source>
        <dbReference type="EMBL" id="MCE8536626.1"/>
    </source>
</evidence>
<accession>A0A9Q3ZM61</accession>
<evidence type="ECO:0000256" key="1">
    <source>
        <dbReference type="ARBA" id="ARBA00001917"/>
    </source>
</evidence>
<dbReference type="InterPro" id="IPR019575">
    <property type="entry name" value="Nuop51_4Fe4S-bd"/>
</dbReference>
<dbReference type="Gene3D" id="1.20.1440.230">
    <property type="entry name" value="NADH-ubiquinone oxidoreductase 51kDa subunit, iron-sulphur binding domain"/>
    <property type="match status" value="1"/>
</dbReference>
<dbReference type="SUPFAM" id="SSF142019">
    <property type="entry name" value="Nqo1 FMN-binding domain-like"/>
    <property type="match status" value="1"/>
</dbReference>
<dbReference type="RefSeq" id="WP_234218499.1">
    <property type="nucleotide sequence ID" value="NZ_JAGQAF010000002.1"/>
</dbReference>
<dbReference type="FunFam" id="3.10.20.600:FF:000006">
    <property type="entry name" value="Formate dehydrogenase, beta subunit"/>
    <property type="match status" value="1"/>
</dbReference>
<dbReference type="GO" id="GO:0051539">
    <property type="term" value="F:4 iron, 4 sulfur cluster binding"/>
    <property type="evidence" value="ECO:0007669"/>
    <property type="project" value="UniProtKB-KW"/>
</dbReference>
<evidence type="ECO:0000313" key="9">
    <source>
        <dbReference type="Proteomes" id="UP000813672"/>
    </source>
</evidence>
<name>A0A9Q3ZM61_9RHOB</name>
<evidence type="ECO:0000256" key="5">
    <source>
        <dbReference type="ARBA" id="ARBA00023004"/>
    </source>
</evidence>
<dbReference type="Gene3D" id="3.40.50.11540">
    <property type="entry name" value="NADH-ubiquinone oxidoreductase 51kDa subunit"/>
    <property type="match status" value="1"/>
</dbReference>
<dbReference type="Pfam" id="PF01512">
    <property type="entry name" value="Complex1_51K"/>
    <property type="match status" value="1"/>
</dbReference>
<dbReference type="SUPFAM" id="SSF52833">
    <property type="entry name" value="Thioredoxin-like"/>
    <property type="match status" value="1"/>
</dbReference>
<dbReference type="AlphaFoldDB" id="A0A9Q3ZM61"/>
<comment type="caution">
    <text evidence="8">The sequence shown here is derived from an EMBL/GenBank/DDBJ whole genome shotgun (WGS) entry which is preliminary data.</text>
</comment>
<dbReference type="GO" id="GO:0046872">
    <property type="term" value="F:metal ion binding"/>
    <property type="evidence" value="ECO:0007669"/>
    <property type="project" value="UniProtKB-KW"/>
</dbReference>
<dbReference type="Pfam" id="PF10589">
    <property type="entry name" value="NADH_4Fe-4S"/>
    <property type="match status" value="1"/>
</dbReference>
<proteinExistence type="inferred from homology"/>
<protein>
    <submittedName>
        <fullName evidence="8">NAD(P)H-dependent oxidoreductase subunit E</fullName>
    </submittedName>
</protein>
<dbReference type="Gene3D" id="3.10.20.600">
    <property type="match status" value="1"/>
</dbReference>
<dbReference type="GO" id="GO:0010181">
    <property type="term" value="F:FMN binding"/>
    <property type="evidence" value="ECO:0007669"/>
    <property type="project" value="InterPro"/>
</dbReference>
<dbReference type="Gene3D" id="1.10.10.1590">
    <property type="entry name" value="NADH-quinone oxidoreductase subunit E"/>
    <property type="match status" value="1"/>
</dbReference>
<evidence type="ECO:0000259" key="7">
    <source>
        <dbReference type="SMART" id="SM00928"/>
    </source>
</evidence>
<evidence type="ECO:0000256" key="4">
    <source>
        <dbReference type="ARBA" id="ARBA00022723"/>
    </source>
</evidence>
<organism evidence="8 9">
    <name type="scientific">Ruegeria pomeroyi</name>
    <dbReference type="NCBI Taxonomy" id="89184"/>
    <lineage>
        <taxon>Bacteria</taxon>
        <taxon>Pseudomonadati</taxon>
        <taxon>Pseudomonadota</taxon>
        <taxon>Alphaproteobacteria</taxon>
        <taxon>Rhodobacterales</taxon>
        <taxon>Roseobacteraceae</taxon>
        <taxon>Ruegeria</taxon>
    </lineage>
</organism>
<keyword evidence="6" id="KW-0411">Iron-sulfur</keyword>
<dbReference type="InterPro" id="IPR019554">
    <property type="entry name" value="Soluble_ligand-bd"/>
</dbReference>
<dbReference type="InterPro" id="IPR041921">
    <property type="entry name" value="NuoE_N"/>
</dbReference>
<dbReference type="GO" id="GO:0008137">
    <property type="term" value="F:NADH dehydrogenase (ubiquinone) activity"/>
    <property type="evidence" value="ECO:0007669"/>
    <property type="project" value="InterPro"/>
</dbReference>
<dbReference type="PANTHER" id="PTHR43578">
    <property type="entry name" value="NADH-QUINONE OXIDOREDUCTASE SUBUNIT F"/>
    <property type="match status" value="1"/>
</dbReference>
<sequence length="560" mass="60335">MSLDDAGVWKSGRGRGRRLPKGRVYSDEGLAAVRALLGDRPRRRDLLIEFLHLIQDACGHLSADHLAALAFEMKLGQAEVYETATFYAHFDVVKEGETPPPALTIRVCDSLSCELAGAEQLRAALEEGLDPGQVRVLRAPCMGRCDTAPVLELGHNHIDHATPEKVRAAIAAGDTHAHLPDYEGFDAYAAAGGYAVLKDLRAGGDWEAVQDSVLAAGLRGLGGAGFPSGRKWGFVRANPGPRYLAVNGDEGEPGTFKDRHYLERVPHLFLEGMLIAAWAVEAETCYIYMRDEYPAVLEILAAEIAALEAAGIVAKGYIDLRRGAGAYICGEESAMIESIEGKRGLPRHRPPFVAQVGLFDRPTLVHNIETLHWVARICREGPEVLNSVEKNGRKGLRSYSVSGRVAKPGVHLLPAGSTIRDVIAAAGGMAAGHVFKAYQPGGPSSGLLPADMDDIPLDFDTLQPHGSFIGSAAVVVLSQQDSARDAALNMLRFFEDESCGQCTPCRAGCEKAVKLMQAEHWDRPLLEELCQVMADASICGLGQAAPNPIRLTMKHFAEEI</sequence>
<dbReference type="InterPro" id="IPR036249">
    <property type="entry name" value="Thioredoxin-like_sf"/>
</dbReference>
<dbReference type="PANTHER" id="PTHR43578:SF3">
    <property type="entry name" value="NADH-QUINONE OXIDOREDUCTASE SUBUNIT F"/>
    <property type="match status" value="1"/>
</dbReference>
<dbReference type="PROSITE" id="PS00645">
    <property type="entry name" value="COMPLEX1_51K_2"/>
    <property type="match status" value="1"/>
</dbReference>
<dbReference type="SMART" id="SM00928">
    <property type="entry name" value="NADH_4Fe-4S"/>
    <property type="match status" value="1"/>
</dbReference>